<evidence type="ECO:0000256" key="9">
    <source>
        <dbReference type="ARBA" id="ARBA00022777"/>
    </source>
</evidence>
<dbReference type="InterPro" id="IPR033479">
    <property type="entry name" value="dCache_1"/>
</dbReference>
<proteinExistence type="predicted"/>
<dbReference type="PROSITE" id="PS50112">
    <property type="entry name" value="PAS"/>
    <property type="match status" value="1"/>
</dbReference>
<name>A0ABT1YH09_9BACL</name>
<sequence length="723" mass="80910">MASMFSNFPMNSVSQSIKKKYLIIYSIVIIVPVLLIYNLILGYTHRIVEKDIVSKNLLSADALVKRFNTEISDAVLQMQLIAEVDEEAKLQPQRMYERAKQTIASSTMIQSVTMVDAQKQMLFEAPFALQTQRAAYDFPNFEIVRWSKNYAVSDVFLNPHGQRVVCISLPILDNHEQFIGMLIAELSQEHLSEVLSVSSVPSNGFSFIVDRSGRVIASTVMSEIGENFSTFPAAANISRYTSGSMKGEYHNESSIMAYKTMWDGWGLVLGVPERYAFKPMTDLSQALTGTFVCILLLTLLFIRIGVQKILQPIVRLTQFARSIERNDAIAVLPQLTSRSKDELTVLWHSMAAMAVSLSEKQRMVEEKERYLRDVIEGIPYAILTVDNEGRITHINQQFEKITGYPRASMMGMHLSDMQIENKEADFGILNSLNDEHMAEDAETYIIDAKGHKHVVKIVTSKFYNMQGGNIGSIAVFQDITQWKLLEEHAKQSEKLALIGQISTGIAHEIKNPLAILSGASELLKDEIAAMPQDETVNELVNDIYRVVRRMNGIVNQFLSFSKMTSEQEETIRVEKLLDETLHLLRIKLRGANIETVKDYAAEQASFVGKSNKLMQVFLNLILNSIEAMPDGGTLSIRTSVSGGAGNGVLVVEVKDTGMGISEQTMEWMFNPYFTTKEKGSGLGLTIARDIMMEHGGSLQIQSKADEGTTMRCEFPLQKEGESP</sequence>
<dbReference type="EMBL" id="JANQBD010000010">
    <property type="protein sequence ID" value="MCR8632471.1"/>
    <property type="molecule type" value="Genomic_DNA"/>
</dbReference>
<dbReference type="Pfam" id="PF13426">
    <property type="entry name" value="PAS_9"/>
    <property type="match status" value="1"/>
</dbReference>
<feature type="transmembrane region" description="Helical" evidence="14">
    <location>
        <begin position="21"/>
        <end position="40"/>
    </location>
</feature>
<dbReference type="Pfam" id="PF02518">
    <property type="entry name" value="HATPase_c"/>
    <property type="match status" value="1"/>
</dbReference>
<evidence type="ECO:0000313" key="19">
    <source>
        <dbReference type="Proteomes" id="UP001300012"/>
    </source>
</evidence>
<keyword evidence="4" id="KW-1003">Cell membrane</keyword>
<dbReference type="SUPFAM" id="SSF55785">
    <property type="entry name" value="PYP-like sensor domain (PAS domain)"/>
    <property type="match status" value="1"/>
</dbReference>
<keyword evidence="10 18" id="KW-0067">ATP-binding</keyword>
<feature type="domain" description="PAS" evidence="16">
    <location>
        <begin position="367"/>
        <end position="411"/>
    </location>
</feature>
<dbReference type="SMART" id="SM00387">
    <property type="entry name" value="HATPase_c"/>
    <property type="match status" value="1"/>
</dbReference>
<dbReference type="CDD" id="cd18773">
    <property type="entry name" value="PDC1_HK_sensor"/>
    <property type="match status" value="1"/>
</dbReference>
<keyword evidence="19" id="KW-1185">Reference proteome</keyword>
<evidence type="ECO:0000313" key="18">
    <source>
        <dbReference type="EMBL" id="MCR8632471.1"/>
    </source>
</evidence>
<dbReference type="InterPro" id="IPR000700">
    <property type="entry name" value="PAS-assoc_C"/>
</dbReference>
<keyword evidence="5" id="KW-0597">Phosphoprotein</keyword>
<dbReference type="Pfam" id="PF02743">
    <property type="entry name" value="dCache_1"/>
    <property type="match status" value="1"/>
</dbReference>
<evidence type="ECO:0000256" key="8">
    <source>
        <dbReference type="ARBA" id="ARBA00022741"/>
    </source>
</evidence>
<dbReference type="Gene3D" id="3.30.450.20">
    <property type="entry name" value="PAS domain"/>
    <property type="match status" value="2"/>
</dbReference>
<dbReference type="EC" id="2.7.13.3" evidence="3"/>
<evidence type="ECO:0000256" key="7">
    <source>
        <dbReference type="ARBA" id="ARBA00022692"/>
    </source>
</evidence>
<dbReference type="InterPro" id="IPR036890">
    <property type="entry name" value="HATPase_C_sf"/>
</dbReference>
<evidence type="ECO:0000259" key="17">
    <source>
        <dbReference type="PROSITE" id="PS50113"/>
    </source>
</evidence>
<keyword evidence="11 14" id="KW-1133">Transmembrane helix</keyword>
<evidence type="ECO:0000256" key="14">
    <source>
        <dbReference type="SAM" id="Phobius"/>
    </source>
</evidence>
<evidence type="ECO:0000256" key="3">
    <source>
        <dbReference type="ARBA" id="ARBA00012438"/>
    </source>
</evidence>
<dbReference type="RefSeq" id="WP_258214065.1">
    <property type="nucleotide sequence ID" value="NZ_JANQBD010000010.1"/>
</dbReference>
<feature type="domain" description="PAC" evidence="17">
    <location>
        <begin position="439"/>
        <end position="491"/>
    </location>
</feature>
<comment type="catalytic activity">
    <reaction evidence="1">
        <text>ATP + protein L-histidine = ADP + protein N-phospho-L-histidine.</text>
        <dbReference type="EC" id="2.7.13.3"/>
    </reaction>
</comment>
<dbReference type="InterPro" id="IPR000014">
    <property type="entry name" value="PAS"/>
</dbReference>
<comment type="subcellular location">
    <subcellularLocation>
        <location evidence="2">Cell membrane</location>
        <topology evidence="2">Multi-pass membrane protein</topology>
    </subcellularLocation>
</comment>
<evidence type="ECO:0000256" key="5">
    <source>
        <dbReference type="ARBA" id="ARBA00022553"/>
    </source>
</evidence>
<keyword evidence="13 14" id="KW-0472">Membrane</keyword>
<dbReference type="InterPro" id="IPR003594">
    <property type="entry name" value="HATPase_dom"/>
</dbReference>
<dbReference type="PROSITE" id="PS50109">
    <property type="entry name" value="HIS_KIN"/>
    <property type="match status" value="1"/>
</dbReference>
<comment type="caution">
    <text evidence="18">The sequence shown here is derived from an EMBL/GenBank/DDBJ whole genome shotgun (WGS) entry which is preliminary data.</text>
</comment>
<dbReference type="PANTHER" id="PTHR43065:SF10">
    <property type="entry name" value="PEROXIDE STRESS-ACTIVATED HISTIDINE KINASE MAK3"/>
    <property type="match status" value="1"/>
</dbReference>
<accession>A0ABT1YH09</accession>
<evidence type="ECO:0000256" key="10">
    <source>
        <dbReference type="ARBA" id="ARBA00022840"/>
    </source>
</evidence>
<dbReference type="Pfam" id="PF00512">
    <property type="entry name" value="HisKA"/>
    <property type="match status" value="1"/>
</dbReference>
<evidence type="ECO:0000256" key="13">
    <source>
        <dbReference type="ARBA" id="ARBA00023136"/>
    </source>
</evidence>
<organism evidence="18 19">
    <name type="scientific">Paenibacillus radicis</name>
    <name type="common">ex Xue et al. 2023</name>
    <dbReference type="NCBI Taxonomy" id="2972489"/>
    <lineage>
        <taxon>Bacteria</taxon>
        <taxon>Bacillati</taxon>
        <taxon>Bacillota</taxon>
        <taxon>Bacilli</taxon>
        <taxon>Bacillales</taxon>
        <taxon>Paenibacillaceae</taxon>
        <taxon>Paenibacillus</taxon>
    </lineage>
</organism>
<feature type="domain" description="Histidine kinase" evidence="15">
    <location>
        <begin position="504"/>
        <end position="718"/>
    </location>
</feature>
<dbReference type="Gene3D" id="1.10.287.130">
    <property type="match status" value="1"/>
</dbReference>
<keyword evidence="9" id="KW-0418">Kinase</keyword>
<evidence type="ECO:0000256" key="4">
    <source>
        <dbReference type="ARBA" id="ARBA00022475"/>
    </source>
</evidence>
<dbReference type="Gene3D" id="3.30.565.10">
    <property type="entry name" value="Histidine kinase-like ATPase, C-terminal domain"/>
    <property type="match status" value="1"/>
</dbReference>
<evidence type="ECO:0000256" key="12">
    <source>
        <dbReference type="ARBA" id="ARBA00023012"/>
    </source>
</evidence>
<keyword evidence="7 14" id="KW-0812">Transmembrane</keyword>
<keyword evidence="12" id="KW-0902">Two-component regulatory system</keyword>
<dbReference type="CDD" id="cd00130">
    <property type="entry name" value="PAS"/>
    <property type="match status" value="1"/>
</dbReference>
<dbReference type="SMART" id="SM00388">
    <property type="entry name" value="HisKA"/>
    <property type="match status" value="1"/>
</dbReference>
<evidence type="ECO:0000256" key="2">
    <source>
        <dbReference type="ARBA" id="ARBA00004651"/>
    </source>
</evidence>
<dbReference type="CDD" id="cd00082">
    <property type="entry name" value="HisKA"/>
    <property type="match status" value="1"/>
</dbReference>
<evidence type="ECO:0000256" key="6">
    <source>
        <dbReference type="ARBA" id="ARBA00022679"/>
    </source>
</evidence>
<evidence type="ECO:0000259" key="16">
    <source>
        <dbReference type="PROSITE" id="PS50112"/>
    </source>
</evidence>
<dbReference type="Gene3D" id="1.10.8.500">
    <property type="entry name" value="HAMP domain in histidine kinase"/>
    <property type="match status" value="1"/>
</dbReference>
<evidence type="ECO:0000256" key="11">
    <source>
        <dbReference type="ARBA" id="ARBA00022989"/>
    </source>
</evidence>
<reference evidence="18 19" key="1">
    <citation type="submission" date="2022-08" db="EMBL/GenBank/DDBJ databases">
        <title>Paenibacillus endoradicis sp. nov., Paenibacillus radicibacter sp. nov and Paenibacillus pararadicis sp. nov., three cold-adapted plant growth-promoting bacteria isolated from root of Larix gmelinii in Great Khingan.</title>
        <authorList>
            <person name="Xue H."/>
        </authorList>
    </citation>
    <scope>NUCLEOTIDE SEQUENCE [LARGE SCALE GENOMIC DNA]</scope>
    <source>
        <strain evidence="18 19">N5-1-1-5</strain>
    </source>
</reference>
<dbReference type="SMART" id="SM00091">
    <property type="entry name" value="PAS"/>
    <property type="match status" value="1"/>
</dbReference>
<dbReference type="GO" id="GO:0005524">
    <property type="term" value="F:ATP binding"/>
    <property type="evidence" value="ECO:0007669"/>
    <property type="project" value="UniProtKB-KW"/>
</dbReference>
<dbReference type="SUPFAM" id="SSF55874">
    <property type="entry name" value="ATPase domain of HSP90 chaperone/DNA topoisomerase II/histidine kinase"/>
    <property type="match status" value="1"/>
</dbReference>
<dbReference type="PANTHER" id="PTHR43065">
    <property type="entry name" value="SENSOR HISTIDINE KINASE"/>
    <property type="match status" value="1"/>
</dbReference>
<gene>
    <name evidence="18" type="ORF">NV381_14795</name>
</gene>
<evidence type="ECO:0000259" key="15">
    <source>
        <dbReference type="PROSITE" id="PS50109"/>
    </source>
</evidence>
<protein>
    <recommendedName>
        <fullName evidence="3">histidine kinase</fullName>
        <ecNumber evidence="3">2.7.13.3</ecNumber>
    </recommendedName>
</protein>
<dbReference type="InterPro" id="IPR036097">
    <property type="entry name" value="HisK_dim/P_sf"/>
</dbReference>
<dbReference type="NCBIfam" id="TIGR00229">
    <property type="entry name" value="sensory_box"/>
    <property type="match status" value="1"/>
</dbReference>
<dbReference type="SUPFAM" id="SSF47384">
    <property type="entry name" value="Homodimeric domain of signal transducing histidine kinase"/>
    <property type="match status" value="1"/>
</dbReference>
<dbReference type="Proteomes" id="UP001300012">
    <property type="component" value="Unassembled WGS sequence"/>
</dbReference>
<dbReference type="InterPro" id="IPR004358">
    <property type="entry name" value="Sig_transdc_His_kin-like_C"/>
</dbReference>
<keyword evidence="8" id="KW-0547">Nucleotide-binding</keyword>
<dbReference type="PRINTS" id="PR00344">
    <property type="entry name" value="BCTRLSENSOR"/>
</dbReference>
<evidence type="ECO:0000256" key="1">
    <source>
        <dbReference type="ARBA" id="ARBA00000085"/>
    </source>
</evidence>
<keyword evidence="6" id="KW-0808">Transferase</keyword>
<dbReference type="InterPro" id="IPR003661">
    <property type="entry name" value="HisK_dim/P_dom"/>
</dbReference>
<dbReference type="InterPro" id="IPR005467">
    <property type="entry name" value="His_kinase_dom"/>
</dbReference>
<dbReference type="InterPro" id="IPR035965">
    <property type="entry name" value="PAS-like_dom_sf"/>
</dbReference>
<dbReference type="PROSITE" id="PS50113">
    <property type="entry name" value="PAC"/>
    <property type="match status" value="1"/>
</dbReference>